<keyword evidence="2" id="KW-0456">Lyase</keyword>
<dbReference type="RefSeq" id="WP_343802664.1">
    <property type="nucleotide sequence ID" value="NZ_BAAADE010000001.1"/>
</dbReference>
<name>A0ABN1FUN1_9HYPH</name>
<keyword evidence="4" id="KW-1185">Reference proteome</keyword>
<dbReference type="PANTHER" id="PTHR12192:SF2">
    <property type="entry name" value="GLUTATHIONE-SPECIFIC GAMMA-GLUTAMYLCYCLOTRANSFERASE 2"/>
    <property type="match status" value="1"/>
</dbReference>
<evidence type="ECO:0000313" key="3">
    <source>
        <dbReference type="EMBL" id="GAA0598174.1"/>
    </source>
</evidence>
<dbReference type="Pfam" id="PF04752">
    <property type="entry name" value="ChaC"/>
    <property type="match status" value="1"/>
</dbReference>
<protein>
    <recommendedName>
        <fullName evidence="1">glutathione-specific gamma-glutamylcyclotransferase</fullName>
        <ecNumber evidence="1">4.3.2.7</ecNumber>
    </recommendedName>
</protein>
<dbReference type="CDD" id="cd06661">
    <property type="entry name" value="GGCT_like"/>
    <property type="match status" value="1"/>
</dbReference>
<dbReference type="Proteomes" id="UP001424441">
    <property type="component" value="Unassembled WGS sequence"/>
</dbReference>
<reference evidence="3 4" key="1">
    <citation type="journal article" date="2019" name="Int. J. Syst. Evol. Microbiol.">
        <title>The Global Catalogue of Microorganisms (GCM) 10K type strain sequencing project: providing services to taxonomists for standard genome sequencing and annotation.</title>
        <authorList>
            <consortium name="The Broad Institute Genomics Platform"/>
            <consortium name="The Broad Institute Genome Sequencing Center for Infectious Disease"/>
            <person name="Wu L."/>
            <person name="Ma J."/>
        </authorList>
    </citation>
    <scope>NUCLEOTIDE SEQUENCE [LARGE SCALE GENOMIC DNA]</scope>
    <source>
        <strain evidence="3 4">JCM 15115</strain>
    </source>
</reference>
<organism evidence="3 4">
    <name type="scientific">Paenochrobactrum glaciei</name>
    <dbReference type="NCBI Taxonomy" id="486407"/>
    <lineage>
        <taxon>Bacteria</taxon>
        <taxon>Pseudomonadati</taxon>
        <taxon>Pseudomonadota</taxon>
        <taxon>Alphaproteobacteria</taxon>
        <taxon>Hyphomicrobiales</taxon>
        <taxon>Brucellaceae</taxon>
        <taxon>Paenochrobactrum</taxon>
    </lineage>
</organism>
<proteinExistence type="predicted"/>
<dbReference type="EC" id="4.3.2.7" evidence="1"/>
<dbReference type="EMBL" id="BAAADE010000001">
    <property type="protein sequence ID" value="GAA0598174.1"/>
    <property type="molecule type" value="Genomic_DNA"/>
</dbReference>
<evidence type="ECO:0000256" key="1">
    <source>
        <dbReference type="ARBA" id="ARBA00012344"/>
    </source>
</evidence>
<dbReference type="InterPro" id="IPR013024">
    <property type="entry name" value="GGCT-like"/>
</dbReference>
<dbReference type="InterPro" id="IPR006840">
    <property type="entry name" value="ChaC"/>
</dbReference>
<dbReference type="Gene3D" id="3.10.490.10">
    <property type="entry name" value="Gamma-glutamyl cyclotransferase-like"/>
    <property type="match status" value="1"/>
</dbReference>
<dbReference type="SUPFAM" id="SSF110857">
    <property type="entry name" value="Gamma-glutamyl cyclotransferase-like"/>
    <property type="match status" value="1"/>
</dbReference>
<gene>
    <name evidence="3" type="ORF">GCM10008943_11730</name>
</gene>
<sequence>MKDFWVFGYGSLMWRPGFDFVESKRARLHGFHRSLCIYSHVYRGTAEKPGLVLGLDAGGFCDGMAFKVTEDATQKVVDYLREREQVNNVYLEKMQTVELEDGSSAQAIVYVADCTHAQYASALSIEAAAQIVAAASGIAGPNHEYVSATLEHLQQMGVRDEGLERVWHFVNTHWSK</sequence>
<dbReference type="InterPro" id="IPR036568">
    <property type="entry name" value="GGCT-like_sf"/>
</dbReference>
<comment type="caution">
    <text evidence="3">The sequence shown here is derived from an EMBL/GenBank/DDBJ whole genome shotgun (WGS) entry which is preliminary data.</text>
</comment>
<evidence type="ECO:0000313" key="4">
    <source>
        <dbReference type="Proteomes" id="UP001424441"/>
    </source>
</evidence>
<accession>A0ABN1FUN1</accession>
<dbReference type="PANTHER" id="PTHR12192">
    <property type="entry name" value="CATION TRANSPORT PROTEIN CHAC-RELATED"/>
    <property type="match status" value="1"/>
</dbReference>
<evidence type="ECO:0000256" key="2">
    <source>
        <dbReference type="ARBA" id="ARBA00023239"/>
    </source>
</evidence>